<dbReference type="RefSeq" id="WP_126533369.1">
    <property type="nucleotide sequence ID" value="NZ_JADULK010000001.1"/>
</dbReference>
<evidence type="ECO:0000313" key="1">
    <source>
        <dbReference type="EMBL" id="MBH1928512.1"/>
    </source>
</evidence>
<accession>A0ABS0M8C5</accession>
<organism evidence="1 2">
    <name type="scientific">Serratia rubidaea</name>
    <name type="common">Serratia marinorubra</name>
    <dbReference type="NCBI Taxonomy" id="61652"/>
    <lineage>
        <taxon>Bacteria</taxon>
        <taxon>Pseudomonadati</taxon>
        <taxon>Pseudomonadota</taxon>
        <taxon>Gammaproteobacteria</taxon>
        <taxon>Enterobacterales</taxon>
        <taxon>Yersiniaceae</taxon>
        <taxon>Serratia</taxon>
    </lineage>
</organism>
<name>A0ABS0M8C5_SERRU</name>
<gene>
    <name evidence="1" type="ORF">I5U13_02380</name>
</gene>
<keyword evidence="2" id="KW-1185">Reference proteome</keyword>
<dbReference type="Proteomes" id="UP000624159">
    <property type="component" value="Unassembled WGS sequence"/>
</dbReference>
<comment type="caution">
    <text evidence="1">The sequence shown here is derived from an EMBL/GenBank/DDBJ whole genome shotgun (WGS) entry which is preliminary data.</text>
</comment>
<dbReference type="EMBL" id="JADULK010000001">
    <property type="protein sequence ID" value="MBH1928512.1"/>
    <property type="molecule type" value="Genomic_DNA"/>
</dbReference>
<reference evidence="1 2" key="1">
    <citation type="submission" date="2020-11" db="EMBL/GenBank/DDBJ databases">
        <title>Enhanced detection system for hospital associated transmission using whole genome sequencing surveillance.</title>
        <authorList>
            <person name="Harrison L.H."/>
            <person name="Van Tyne D."/>
            <person name="Marsh J.W."/>
            <person name="Griffith M.P."/>
            <person name="Snyder D.J."/>
            <person name="Cooper V.S."/>
            <person name="Mustapha M."/>
        </authorList>
    </citation>
    <scope>NUCLEOTIDE SEQUENCE [LARGE SCALE GENOMIC DNA]</scope>
    <source>
        <strain evidence="1 2">SER00230</strain>
    </source>
</reference>
<sequence length="83" mass="9234">MDLKKPAKAGFFVPVKWLSPLCRHWVIVVLLVRCITRLFFSGNKKPDNLEPEKAGLSGSTKWGHQRKAVALIKTTTRSKSSAG</sequence>
<proteinExistence type="predicted"/>
<evidence type="ECO:0000313" key="2">
    <source>
        <dbReference type="Proteomes" id="UP000624159"/>
    </source>
</evidence>
<protein>
    <submittedName>
        <fullName evidence="1">Uncharacterized protein</fullName>
    </submittedName>
</protein>